<dbReference type="Proteomes" id="UP001359781">
    <property type="component" value="Unassembled WGS sequence"/>
</dbReference>
<dbReference type="RefSeq" id="WP_337889084.1">
    <property type="nucleotide sequence ID" value="NZ_JBAHVI010000001.1"/>
</dbReference>
<protein>
    <submittedName>
        <fullName evidence="2">ImmA/IrrE family metallo-endopeptidase</fullName>
    </submittedName>
</protein>
<evidence type="ECO:0000259" key="1">
    <source>
        <dbReference type="Pfam" id="PF06114"/>
    </source>
</evidence>
<dbReference type="InterPro" id="IPR010359">
    <property type="entry name" value="IrrE_HExxH"/>
</dbReference>
<reference evidence="2 3" key="1">
    <citation type="submission" date="2024-02" db="EMBL/GenBank/DDBJ databases">
        <title>Whole genome sequencing and characterization of Corynebacterium isolated from the ocular surface of dry eye disease sufferers.</title>
        <authorList>
            <person name="Naqvi M."/>
        </authorList>
    </citation>
    <scope>NUCLEOTIDE SEQUENCE [LARGE SCALE GENOMIC DNA]</scope>
    <source>
        <strain evidence="2 3">PCRF</strain>
    </source>
</reference>
<sequence length="133" mass="15056">MAKNLLTENLIRLTKVEGITVEWHSDGPKGKWIPSRRAISLRHDLSEVQARCTLAHELGHAHYKHPAGHHPQHENEADKYAATLLVSASEYALAEQIYGPYPARIAAELGVTQHLLDVWRRLWEQKRLGESVA</sequence>
<evidence type="ECO:0000313" key="2">
    <source>
        <dbReference type="EMBL" id="MEJ4100648.1"/>
    </source>
</evidence>
<comment type="caution">
    <text evidence="2">The sequence shown here is derived from an EMBL/GenBank/DDBJ whole genome shotgun (WGS) entry which is preliminary data.</text>
</comment>
<keyword evidence="3" id="KW-1185">Reference proteome</keyword>
<accession>A0ABU8P0V3</accession>
<feature type="domain" description="IrrE N-terminal-like" evidence="1">
    <location>
        <begin position="34"/>
        <end position="112"/>
    </location>
</feature>
<evidence type="ECO:0000313" key="3">
    <source>
        <dbReference type="Proteomes" id="UP001359781"/>
    </source>
</evidence>
<organism evidence="2 3">
    <name type="scientific">Corynebacterium mastitidis</name>
    <dbReference type="NCBI Taxonomy" id="161890"/>
    <lineage>
        <taxon>Bacteria</taxon>
        <taxon>Bacillati</taxon>
        <taxon>Actinomycetota</taxon>
        <taxon>Actinomycetes</taxon>
        <taxon>Mycobacteriales</taxon>
        <taxon>Corynebacteriaceae</taxon>
        <taxon>Corynebacterium</taxon>
    </lineage>
</organism>
<dbReference type="Pfam" id="PF06114">
    <property type="entry name" value="Peptidase_M78"/>
    <property type="match status" value="1"/>
</dbReference>
<dbReference type="Gene3D" id="1.10.10.2910">
    <property type="match status" value="1"/>
</dbReference>
<gene>
    <name evidence="2" type="ORF">V5S96_09815</name>
</gene>
<dbReference type="EMBL" id="JBAHVJ010000010">
    <property type="protein sequence ID" value="MEJ4100648.1"/>
    <property type="molecule type" value="Genomic_DNA"/>
</dbReference>
<name>A0ABU8P0V3_9CORY</name>
<proteinExistence type="predicted"/>